<feature type="region of interest" description="Disordered" evidence="6">
    <location>
        <begin position="1"/>
        <end position="63"/>
    </location>
</feature>
<keyword evidence="5" id="KW-0863">Zinc-finger</keyword>
<dbReference type="EC" id="2.3.2.27" evidence="3"/>
<proteinExistence type="inferred from homology"/>
<name>A0A1Y2DB70_9FUNG</name>
<protein>
    <recommendedName>
        <fullName evidence="3">RING-type E3 ubiquitin transferase</fullName>
        <ecNumber evidence="3">2.3.2.27</ecNumber>
    </recommendedName>
</protein>
<keyword evidence="9" id="KW-1185">Reference proteome</keyword>
<evidence type="ECO:0000256" key="4">
    <source>
        <dbReference type="ARBA" id="ARBA00035113"/>
    </source>
</evidence>
<dbReference type="GO" id="GO:0072344">
    <property type="term" value="P:rescue of stalled ribosome"/>
    <property type="evidence" value="ECO:0007669"/>
    <property type="project" value="InterPro"/>
</dbReference>
<dbReference type="GO" id="GO:0043022">
    <property type="term" value="F:ribosome binding"/>
    <property type="evidence" value="ECO:0007669"/>
    <property type="project" value="TreeGrafter"/>
</dbReference>
<dbReference type="Pfam" id="PF25447">
    <property type="entry name" value="RING_ZNF598"/>
    <property type="match status" value="1"/>
</dbReference>
<dbReference type="InterPro" id="IPR044288">
    <property type="entry name" value="ZNF598/HEL2"/>
</dbReference>
<dbReference type="AlphaFoldDB" id="A0A1Y2DB70"/>
<dbReference type="InterPro" id="IPR013083">
    <property type="entry name" value="Znf_RING/FYVE/PHD"/>
</dbReference>
<evidence type="ECO:0000256" key="5">
    <source>
        <dbReference type="PROSITE-ProRule" id="PRU00175"/>
    </source>
</evidence>
<keyword evidence="5" id="KW-0479">Metal-binding</keyword>
<reference evidence="8 9" key="1">
    <citation type="submission" date="2016-08" db="EMBL/GenBank/DDBJ databases">
        <title>A Parts List for Fungal Cellulosomes Revealed by Comparative Genomics.</title>
        <authorList>
            <consortium name="DOE Joint Genome Institute"/>
            <person name="Haitjema C.H."/>
            <person name="Gilmore S.P."/>
            <person name="Henske J.K."/>
            <person name="Solomon K.V."/>
            <person name="De Groot R."/>
            <person name="Kuo A."/>
            <person name="Mondo S.J."/>
            <person name="Salamov A.A."/>
            <person name="Labutti K."/>
            <person name="Zhao Z."/>
            <person name="Chiniquy J."/>
            <person name="Barry K."/>
            <person name="Brewer H.M."/>
            <person name="Purvine S.O."/>
            <person name="Wright A.T."/>
            <person name="Boxma B."/>
            <person name="Van Alen T."/>
            <person name="Hackstein J.H."/>
            <person name="Baker S.E."/>
            <person name="Grigoriev I.V."/>
            <person name="O'Malley M.A."/>
        </authorList>
    </citation>
    <scope>NUCLEOTIDE SEQUENCE [LARGE SCALE GENOMIC DNA]</scope>
    <source>
        <strain evidence="8 9">G1</strain>
    </source>
</reference>
<dbReference type="OrthoDB" id="3838338at2759"/>
<comment type="catalytic activity">
    <reaction evidence="1">
        <text>S-ubiquitinyl-[E2 ubiquitin-conjugating enzyme]-L-cysteine + [acceptor protein]-L-lysine = [E2 ubiquitin-conjugating enzyme]-L-cysteine + N(6)-ubiquitinyl-[acceptor protein]-L-lysine.</text>
        <dbReference type="EC" id="2.3.2.27"/>
    </reaction>
</comment>
<dbReference type="InterPro" id="IPR041888">
    <property type="entry name" value="RING-HC_ZNF598/HEL2"/>
</dbReference>
<dbReference type="Proteomes" id="UP000193920">
    <property type="component" value="Unassembled WGS sequence"/>
</dbReference>
<dbReference type="GO" id="GO:0016567">
    <property type="term" value="P:protein ubiquitination"/>
    <property type="evidence" value="ECO:0007669"/>
    <property type="project" value="TreeGrafter"/>
</dbReference>
<dbReference type="GO" id="GO:0008270">
    <property type="term" value="F:zinc ion binding"/>
    <property type="evidence" value="ECO:0007669"/>
    <property type="project" value="UniProtKB-KW"/>
</dbReference>
<dbReference type="InterPro" id="IPR056437">
    <property type="entry name" value="Znf-C2H2_ZNF598/HEL2"/>
</dbReference>
<dbReference type="Gene3D" id="3.30.40.10">
    <property type="entry name" value="Zinc/RING finger domain, C3HC4 (zinc finger)"/>
    <property type="match status" value="1"/>
</dbReference>
<accession>A0A1Y2DB70</accession>
<dbReference type="STRING" id="1754190.A0A1Y2DB70"/>
<feature type="compositionally biased region" description="Basic and acidic residues" evidence="6">
    <location>
        <begin position="16"/>
        <end position="33"/>
    </location>
</feature>
<dbReference type="CDD" id="cd16615">
    <property type="entry name" value="RING-HC_ZNF598"/>
    <property type="match status" value="1"/>
</dbReference>
<comment type="caution">
    <text evidence="8">The sequence shown here is derived from an EMBL/GenBank/DDBJ whole genome shotgun (WGS) entry which is preliminary data.</text>
</comment>
<evidence type="ECO:0000256" key="2">
    <source>
        <dbReference type="ARBA" id="ARBA00004906"/>
    </source>
</evidence>
<dbReference type="PANTHER" id="PTHR22938:SF0">
    <property type="entry name" value="E3 UBIQUITIN-PROTEIN LIGASE ZNF598"/>
    <property type="match status" value="1"/>
</dbReference>
<organism evidence="8 9">
    <name type="scientific">Neocallimastix californiae</name>
    <dbReference type="NCBI Taxonomy" id="1754190"/>
    <lineage>
        <taxon>Eukaryota</taxon>
        <taxon>Fungi</taxon>
        <taxon>Fungi incertae sedis</taxon>
        <taxon>Chytridiomycota</taxon>
        <taxon>Chytridiomycota incertae sedis</taxon>
        <taxon>Neocallimastigomycetes</taxon>
        <taxon>Neocallimastigales</taxon>
        <taxon>Neocallimastigaceae</taxon>
        <taxon>Neocallimastix</taxon>
    </lineage>
</organism>
<dbReference type="InterPro" id="IPR001841">
    <property type="entry name" value="Znf_RING"/>
</dbReference>
<evidence type="ECO:0000313" key="9">
    <source>
        <dbReference type="Proteomes" id="UP000193920"/>
    </source>
</evidence>
<comment type="pathway">
    <text evidence="2">Protein modification; protein ubiquitination.</text>
</comment>
<sequence>MAKGKKKTKFIPLDQVGKEDNNKIEESKIKKGEPNSPKSTNINVTGVKEIKEEKKSNDKNEKKKIKDEKEDFSVCIICTENVSLYAIGVCDHPICHKCSLRLRLLYGTKECPYCKTELENVIFTKDDKRLFENFNLSDFVYRNKEKKFFYETEEIKKIVEGMEKYRCPDKDCAFLGDDWLSLKKHVKEVHNKFLCNICISKKKVFPYEQKLYTEEELTRHNKSGDPDDKSFKGHPQCGFCLTRYYDDDDLYDHCRKNHEECQVCKQLNKPNQYFVNYRTLSEHFNKEHFVCPHPECLEKKFIVFATEFDLKAHEVIYIN</sequence>
<dbReference type="PANTHER" id="PTHR22938">
    <property type="entry name" value="ZINC FINGER PROTEIN 598"/>
    <property type="match status" value="1"/>
</dbReference>
<evidence type="ECO:0000256" key="6">
    <source>
        <dbReference type="SAM" id="MobiDB-lite"/>
    </source>
</evidence>
<dbReference type="SUPFAM" id="SSF57850">
    <property type="entry name" value="RING/U-box"/>
    <property type="match status" value="1"/>
</dbReference>
<gene>
    <name evidence="8" type="ORF">LY90DRAFT_410396</name>
</gene>
<dbReference type="SMART" id="SM00355">
    <property type="entry name" value="ZnF_C2H2"/>
    <property type="match status" value="3"/>
</dbReference>
<comment type="similarity">
    <text evidence="4">Belongs to the ZNF598/HEL2 family.</text>
</comment>
<dbReference type="EMBL" id="MCOG01000073">
    <property type="protein sequence ID" value="ORY56511.1"/>
    <property type="molecule type" value="Genomic_DNA"/>
</dbReference>
<evidence type="ECO:0000313" key="8">
    <source>
        <dbReference type="EMBL" id="ORY56511.1"/>
    </source>
</evidence>
<keyword evidence="5" id="KW-0862">Zinc</keyword>
<dbReference type="PROSITE" id="PS50089">
    <property type="entry name" value="ZF_RING_2"/>
    <property type="match status" value="1"/>
</dbReference>
<dbReference type="GO" id="GO:0061630">
    <property type="term" value="F:ubiquitin protein ligase activity"/>
    <property type="evidence" value="ECO:0007669"/>
    <property type="project" value="UniProtKB-EC"/>
</dbReference>
<feature type="domain" description="RING-type" evidence="7">
    <location>
        <begin position="75"/>
        <end position="115"/>
    </location>
</feature>
<evidence type="ECO:0000256" key="3">
    <source>
        <dbReference type="ARBA" id="ARBA00012483"/>
    </source>
</evidence>
<evidence type="ECO:0000256" key="1">
    <source>
        <dbReference type="ARBA" id="ARBA00000900"/>
    </source>
</evidence>
<feature type="compositionally biased region" description="Basic and acidic residues" evidence="6">
    <location>
        <begin position="48"/>
        <end position="63"/>
    </location>
</feature>
<dbReference type="Pfam" id="PF23230">
    <property type="entry name" value="zf-C2H2_13"/>
    <property type="match status" value="1"/>
</dbReference>
<dbReference type="InterPro" id="IPR013087">
    <property type="entry name" value="Znf_C2H2_type"/>
</dbReference>
<evidence type="ECO:0000259" key="7">
    <source>
        <dbReference type="PROSITE" id="PS50089"/>
    </source>
</evidence>